<keyword evidence="3" id="KW-1185">Reference proteome</keyword>
<dbReference type="OrthoDB" id="202529at2157"/>
<dbReference type="GO" id="GO:0004177">
    <property type="term" value="F:aminopeptidase activity"/>
    <property type="evidence" value="ECO:0007669"/>
    <property type="project" value="UniProtKB-KW"/>
</dbReference>
<dbReference type="STRING" id="1202768.SAMN05216285_2650"/>
<dbReference type="PANTHER" id="PTHR46112">
    <property type="entry name" value="AMINOPEPTIDASE"/>
    <property type="match status" value="1"/>
</dbReference>
<keyword evidence="2" id="KW-0645">Protease</keyword>
<feature type="domain" description="Peptidase M24" evidence="1">
    <location>
        <begin position="141"/>
        <end position="336"/>
    </location>
</feature>
<proteinExistence type="predicted"/>
<dbReference type="EMBL" id="FOIS01000003">
    <property type="protein sequence ID" value="SEW14688.1"/>
    <property type="molecule type" value="Genomic_DNA"/>
</dbReference>
<keyword evidence="2" id="KW-0031">Aminopeptidase</keyword>
<dbReference type="eggNOG" id="arCOG01002">
    <property type="taxonomic scope" value="Archaea"/>
</dbReference>
<accession>A0A1I0PLK2</accession>
<dbReference type="PANTHER" id="PTHR46112:SF2">
    <property type="entry name" value="XAA-PRO AMINOPEPTIDASE P-RELATED"/>
    <property type="match status" value="1"/>
</dbReference>
<name>A0A1I0PLK2_9EURY</name>
<dbReference type="RefSeq" id="WP_049991792.1">
    <property type="nucleotide sequence ID" value="NZ_FOIS01000003.1"/>
</dbReference>
<evidence type="ECO:0000313" key="2">
    <source>
        <dbReference type="EMBL" id="SEW14688.1"/>
    </source>
</evidence>
<dbReference type="Gene3D" id="3.90.230.10">
    <property type="entry name" value="Creatinase/methionine aminopeptidase superfamily"/>
    <property type="match status" value="1"/>
</dbReference>
<dbReference type="Proteomes" id="UP000183275">
    <property type="component" value="Unassembled WGS sequence"/>
</dbReference>
<gene>
    <name evidence="2" type="ORF">SAMN05216285_2650</name>
</gene>
<protein>
    <submittedName>
        <fullName evidence="2">Xaa-Pro aminopeptidase</fullName>
    </submittedName>
</protein>
<dbReference type="InterPro" id="IPR050659">
    <property type="entry name" value="Peptidase_M24B"/>
</dbReference>
<reference evidence="3" key="1">
    <citation type="submission" date="2016-10" db="EMBL/GenBank/DDBJ databases">
        <authorList>
            <person name="Varghese N."/>
        </authorList>
    </citation>
    <scope>NUCLEOTIDE SEQUENCE [LARGE SCALE GENOMIC DNA]</scope>
    <source>
        <strain evidence="3">CGMCC 1.12284</strain>
    </source>
</reference>
<dbReference type="InterPro" id="IPR036005">
    <property type="entry name" value="Creatinase/aminopeptidase-like"/>
</dbReference>
<sequence>MERPVTVKRSRIRETLADRSLAELWLLRPENVAWLAGGDVVIDAASDVGAAALGVPAEGDVVRLLAPNNEIDRVRDEELPALEAAGVELEIERYEWHESSLPAAVADRSDAPAGADVPIDGLARVDPSPLRTSLPAAERDRYRTACRAATRAVEAVGADLDSATTEREAAARLRRELARRGFAAPVVLVGGADRAVAQRHFTPTDAPLGEFGHLTVVAERGGHNVAVTRTVAFDLPAWLRDRHRAACRVAATAAAATAAAARSGGTAGEVFDAIRTAYAEVDYPDEWRRHHQGGAIGYESREWTATPDSETPISEPLPYAWNPTVRGAKCEDTVLVADGIEVLTATGEWPTASYEAVGFDASVTFHEPLERDR</sequence>
<evidence type="ECO:0000313" key="3">
    <source>
        <dbReference type="Proteomes" id="UP000183275"/>
    </source>
</evidence>
<dbReference type="InterPro" id="IPR000994">
    <property type="entry name" value="Pept_M24"/>
</dbReference>
<organism evidence="2 3">
    <name type="scientific">Natrinema salifodinae</name>
    <dbReference type="NCBI Taxonomy" id="1202768"/>
    <lineage>
        <taxon>Archaea</taxon>
        <taxon>Methanobacteriati</taxon>
        <taxon>Methanobacteriota</taxon>
        <taxon>Stenosarchaea group</taxon>
        <taxon>Halobacteria</taxon>
        <taxon>Halobacteriales</taxon>
        <taxon>Natrialbaceae</taxon>
        <taxon>Natrinema</taxon>
    </lineage>
</organism>
<keyword evidence="2" id="KW-0378">Hydrolase</keyword>
<dbReference type="AlphaFoldDB" id="A0A1I0PLK2"/>
<dbReference type="SUPFAM" id="SSF55920">
    <property type="entry name" value="Creatinase/aminopeptidase"/>
    <property type="match status" value="1"/>
</dbReference>
<dbReference type="Pfam" id="PF00557">
    <property type="entry name" value="Peptidase_M24"/>
    <property type="match status" value="1"/>
</dbReference>
<evidence type="ECO:0000259" key="1">
    <source>
        <dbReference type="Pfam" id="PF00557"/>
    </source>
</evidence>